<keyword evidence="5 6" id="KW-0119">Carbohydrate metabolism</keyword>
<dbReference type="GO" id="GO:0004345">
    <property type="term" value="F:glucose-6-phosphate dehydrogenase activity"/>
    <property type="evidence" value="ECO:0007669"/>
    <property type="project" value="UniProtKB-UniRule"/>
</dbReference>
<feature type="compositionally biased region" description="Polar residues" evidence="7">
    <location>
        <begin position="1"/>
        <end position="10"/>
    </location>
</feature>
<feature type="domain" description="Glucose-6-phosphate dehydrogenase C-terminal" evidence="9">
    <location>
        <begin position="216"/>
        <end position="486"/>
    </location>
</feature>
<feature type="binding site" evidence="6">
    <location>
        <position position="174"/>
    </location>
    <ligand>
        <name>NADP(+)</name>
        <dbReference type="ChEBI" id="CHEBI:58349"/>
    </ligand>
</feature>
<evidence type="ECO:0000256" key="3">
    <source>
        <dbReference type="ARBA" id="ARBA00022857"/>
    </source>
</evidence>
<evidence type="ECO:0000256" key="1">
    <source>
        <dbReference type="ARBA" id="ARBA00004937"/>
    </source>
</evidence>
<comment type="caution">
    <text evidence="10">The sequence shown here is derived from an EMBL/GenBank/DDBJ whole genome shotgun (WGS) entry which is preliminary data.</text>
</comment>
<dbReference type="PIRSF" id="PIRSF000110">
    <property type="entry name" value="G6PD"/>
    <property type="match status" value="1"/>
</dbReference>
<dbReference type="GO" id="GO:0005829">
    <property type="term" value="C:cytosol"/>
    <property type="evidence" value="ECO:0007669"/>
    <property type="project" value="TreeGrafter"/>
</dbReference>
<dbReference type="NCBIfam" id="NF009492">
    <property type="entry name" value="PRK12853.1-3"/>
    <property type="match status" value="1"/>
</dbReference>
<dbReference type="OrthoDB" id="9802739at2"/>
<feature type="active site" description="Proton acceptor" evidence="6">
    <location>
        <position position="266"/>
    </location>
</feature>
<feature type="binding site" evidence="6">
    <location>
        <position position="242"/>
    </location>
    <ligand>
        <name>substrate</name>
    </ligand>
</feature>
<evidence type="ECO:0000256" key="6">
    <source>
        <dbReference type="HAMAP-Rule" id="MF_00966"/>
    </source>
</evidence>
<evidence type="ECO:0000256" key="7">
    <source>
        <dbReference type="SAM" id="MobiDB-lite"/>
    </source>
</evidence>
<comment type="catalytic activity">
    <reaction evidence="6">
        <text>D-glucose 6-phosphate + NADP(+) = 6-phospho-D-glucono-1,5-lactone + NADPH + H(+)</text>
        <dbReference type="Rhea" id="RHEA:15841"/>
        <dbReference type="ChEBI" id="CHEBI:15378"/>
        <dbReference type="ChEBI" id="CHEBI:57783"/>
        <dbReference type="ChEBI" id="CHEBI:57955"/>
        <dbReference type="ChEBI" id="CHEBI:58349"/>
        <dbReference type="ChEBI" id="CHEBI:61548"/>
        <dbReference type="EC" id="1.1.1.49"/>
    </reaction>
</comment>
<evidence type="ECO:0000256" key="2">
    <source>
        <dbReference type="ARBA" id="ARBA00022526"/>
    </source>
</evidence>
<evidence type="ECO:0000256" key="5">
    <source>
        <dbReference type="ARBA" id="ARBA00023277"/>
    </source>
</evidence>
<comment type="pathway">
    <text evidence="1 6">Carbohydrate degradation; pentose phosphate pathway; D-ribulose 5-phosphate from D-glucose 6-phosphate (oxidative stage): step 1/3.</text>
</comment>
<dbReference type="Gene3D" id="3.30.360.10">
    <property type="entry name" value="Dihydrodipicolinate Reductase, domain 2"/>
    <property type="match status" value="1"/>
</dbReference>
<keyword evidence="3 6" id="KW-0521">NADP</keyword>
<feature type="binding site" evidence="6">
    <location>
        <position position="204"/>
    </location>
    <ligand>
        <name>substrate</name>
    </ligand>
</feature>
<dbReference type="InterPro" id="IPR022675">
    <property type="entry name" value="G6P_DH_C"/>
</dbReference>
<sequence length="494" mass="54538">MTSSEQTGQDAGSRRLDEGRHTSATREPQQQERSDDQHQGDVFVSFGVSGDLAKKMTFVALYRLEKAGRLECPVVGVAAESWSDDDLRDRARTSVQDVVGDGVDHDVLERLVGRMTYVGGDFGDDTTYAAVKDALGGARHPVYYLEIPPSLFQTVVDGLAEADLLDGARVVVEKPFGHDLESAQQLNTALRRHLRESQLYRIDHFLGKLSVQQILRLRFANTMFEPLWNRTYVQSVQVTMAEDFDVSDRGSFYDKVGALRDVVQNHLMQVIAMVAMEPPARGGIDALSDRRRDVFAAMRTADPHDYVRGQYDGYLDTTGVQDGSTTETFCALRLYVDNWRWTGVPFLVRAGKSLPVTATEVRLVLTPPPPLGFEDDDGVHDPNQVVLRIDPTAGAQLVVQSQSTHDDTVRTVELEVDLGGDDVPTPYEELLHAALAGDAALFTREDVVEETWRVLGPVLDLPSQPDAYAPGSWGPQAADRLAADVGGWRGPWTD</sequence>
<dbReference type="Proteomes" id="UP000278440">
    <property type="component" value="Unassembled WGS sequence"/>
</dbReference>
<dbReference type="PRINTS" id="PR00079">
    <property type="entry name" value="G6PDHDRGNASE"/>
</dbReference>
<protein>
    <recommendedName>
        <fullName evidence="6">Glucose-6-phosphate 1-dehydrogenase</fullName>
        <shortName evidence="6">G6PD</shortName>
        <ecNumber evidence="6">1.1.1.49</ecNumber>
    </recommendedName>
</protein>
<dbReference type="PANTHER" id="PTHR23429:SF0">
    <property type="entry name" value="GLUCOSE-6-PHOSPHATE 1-DEHYDROGENASE"/>
    <property type="match status" value="1"/>
</dbReference>
<organism evidence="10 11">
    <name type="scientific">Terracoccus luteus</name>
    <dbReference type="NCBI Taxonomy" id="53356"/>
    <lineage>
        <taxon>Bacteria</taxon>
        <taxon>Bacillati</taxon>
        <taxon>Actinomycetota</taxon>
        <taxon>Actinomycetes</taxon>
        <taxon>Micrococcales</taxon>
        <taxon>Intrasporangiaceae</taxon>
        <taxon>Terracoccus</taxon>
    </lineage>
</organism>
<dbReference type="Pfam" id="PF00479">
    <property type="entry name" value="G6PD_N"/>
    <property type="match status" value="1"/>
</dbReference>
<dbReference type="GO" id="GO:0006006">
    <property type="term" value="P:glucose metabolic process"/>
    <property type="evidence" value="ECO:0007669"/>
    <property type="project" value="UniProtKB-KW"/>
</dbReference>
<comment type="caution">
    <text evidence="6">Lacks conserved residue(s) required for the propagation of feature annotation.</text>
</comment>
<feature type="compositionally biased region" description="Basic and acidic residues" evidence="7">
    <location>
        <begin position="29"/>
        <end position="39"/>
    </location>
</feature>
<dbReference type="SUPFAM" id="SSF55347">
    <property type="entry name" value="Glyceraldehyde-3-phosphate dehydrogenase-like, C-terminal domain"/>
    <property type="match status" value="1"/>
</dbReference>
<feature type="binding site" evidence="6">
    <location>
        <position position="261"/>
    </location>
    <ligand>
        <name>substrate</name>
    </ligand>
</feature>
<evidence type="ECO:0000313" key="10">
    <source>
        <dbReference type="EMBL" id="RKT80159.1"/>
    </source>
</evidence>
<dbReference type="RefSeq" id="WP_121034920.1">
    <property type="nucleotide sequence ID" value="NZ_RBXT01000001.1"/>
</dbReference>
<proteinExistence type="inferred from homology"/>
<dbReference type="SUPFAM" id="SSF51735">
    <property type="entry name" value="NAD(P)-binding Rossmann-fold domains"/>
    <property type="match status" value="1"/>
</dbReference>
<feature type="binding site" evidence="6">
    <location>
        <position position="352"/>
    </location>
    <ligand>
        <name>substrate</name>
    </ligand>
</feature>
<keyword evidence="2 6" id="KW-0313">Glucose metabolism</keyword>
<feature type="region of interest" description="Disordered" evidence="7">
    <location>
        <begin position="1"/>
        <end position="40"/>
    </location>
</feature>
<dbReference type="PANTHER" id="PTHR23429">
    <property type="entry name" value="GLUCOSE-6-PHOSPHATE 1-DEHYDROGENASE G6PD"/>
    <property type="match status" value="1"/>
</dbReference>
<feature type="binding site" evidence="6">
    <location>
        <position position="79"/>
    </location>
    <ligand>
        <name>NADP(+)</name>
        <dbReference type="ChEBI" id="CHEBI:58349"/>
    </ligand>
</feature>
<dbReference type="Gene3D" id="3.40.50.720">
    <property type="entry name" value="NAD(P)-binding Rossmann-like Domain"/>
    <property type="match status" value="1"/>
</dbReference>
<feature type="binding site" evidence="6">
    <location>
        <begin position="121"/>
        <end position="122"/>
    </location>
    <ligand>
        <name>NADP(+)</name>
        <dbReference type="ChEBI" id="CHEBI:58349"/>
    </ligand>
</feature>
<dbReference type="NCBIfam" id="TIGR00871">
    <property type="entry name" value="zwf"/>
    <property type="match status" value="1"/>
</dbReference>
<dbReference type="InterPro" id="IPR001282">
    <property type="entry name" value="G6P_DH"/>
</dbReference>
<evidence type="ECO:0000259" key="9">
    <source>
        <dbReference type="Pfam" id="PF02781"/>
    </source>
</evidence>
<dbReference type="UniPathway" id="UPA00115">
    <property type="reaction ID" value="UER00408"/>
</dbReference>
<feature type="compositionally biased region" description="Basic and acidic residues" evidence="7">
    <location>
        <begin position="12"/>
        <end position="21"/>
    </location>
</feature>
<feature type="binding site" evidence="6">
    <location>
        <position position="208"/>
    </location>
    <ligand>
        <name>substrate</name>
    </ligand>
</feature>
<dbReference type="GO" id="GO:0050661">
    <property type="term" value="F:NADP binding"/>
    <property type="evidence" value="ECO:0007669"/>
    <property type="project" value="UniProtKB-UniRule"/>
</dbReference>
<evidence type="ECO:0000256" key="4">
    <source>
        <dbReference type="ARBA" id="ARBA00023002"/>
    </source>
</evidence>
<evidence type="ECO:0000313" key="11">
    <source>
        <dbReference type="Proteomes" id="UP000278440"/>
    </source>
</evidence>
<accession>A0A495Y2W5</accession>
<comment type="function">
    <text evidence="6">Catalyzes the oxidation of glucose 6-phosphate to 6-phosphogluconolactone.</text>
</comment>
<keyword evidence="11" id="KW-1185">Reference proteome</keyword>
<dbReference type="EC" id="1.1.1.49" evidence="6"/>
<dbReference type="Pfam" id="PF02781">
    <property type="entry name" value="G6PD_C"/>
    <property type="match status" value="1"/>
</dbReference>
<comment type="similarity">
    <text evidence="6">Belongs to the glucose-6-phosphate dehydrogenase family.</text>
</comment>
<dbReference type="AlphaFoldDB" id="A0A495Y2W5"/>
<dbReference type="EMBL" id="RBXT01000001">
    <property type="protein sequence ID" value="RKT80159.1"/>
    <property type="molecule type" value="Genomic_DNA"/>
</dbReference>
<dbReference type="InterPro" id="IPR036291">
    <property type="entry name" value="NAD(P)-bd_dom_sf"/>
</dbReference>
<reference evidence="10 11" key="1">
    <citation type="submission" date="2018-10" db="EMBL/GenBank/DDBJ databases">
        <title>Sequencing the genomes of 1000 actinobacteria strains.</title>
        <authorList>
            <person name="Klenk H.-P."/>
        </authorList>
    </citation>
    <scope>NUCLEOTIDE SEQUENCE [LARGE SCALE GENOMIC DNA]</scope>
    <source>
        <strain evidence="10 11">DSM 44267</strain>
    </source>
</reference>
<dbReference type="GO" id="GO:0009051">
    <property type="term" value="P:pentose-phosphate shunt, oxidative branch"/>
    <property type="evidence" value="ECO:0007669"/>
    <property type="project" value="TreeGrafter"/>
</dbReference>
<dbReference type="HAMAP" id="MF_00966">
    <property type="entry name" value="G6PD"/>
    <property type="match status" value="1"/>
</dbReference>
<keyword evidence="4 6" id="KW-0560">Oxidoreductase</keyword>
<gene>
    <name evidence="6" type="primary">zwf</name>
    <name evidence="10" type="ORF">DFJ68_3638</name>
</gene>
<dbReference type="InterPro" id="IPR022674">
    <property type="entry name" value="G6P_DH_NAD-bd"/>
</dbReference>
<feature type="domain" description="Glucose-6-phosphate dehydrogenase NAD-binding" evidence="8">
    <location>
        <begin position="44"/>
        <end position="212"/>
    </location>
</feature>
<evidence type="ECO:0000259" key="8">
    <source>
        <dbReference type="Pfam" id="PF00479"/>
    </source>
</evidence>
<name>A0A495Y2W5_9MICO</name>